<dbReference type="InterPro" id="IPR005162">
    <property type="entry name" value="Retrotrans_gag_dom"/>
</dbReference>
<name>A0A8X8CWU3_POPTO</name>
<feature type="compositionally biased region" description="Polar residues" evidence="7">
    <location>
        <begin position="782"/>
        <end position="800"/>
    </location>
</feature>
<dbReference type="Pfam" id="PF17917">
    <property type="entry name" value="RT_RNaseH"/>
    <property type="match status" value="1"/>
</dbReference>
<dbReference type="PANTHER" id="PTHR35046:SF9">
    <property type="entry name" value="RNA-DIRECTED DNA POLYMERASE"/>
    <property type="match status" value="1"/>
</dbReference>
<dbReference type="GO" id="GO:0004519">
    <property type="term" value="F:endonuclease activity"/>
    <property type="evidence" value="ECO:0007669"/>
    <property type="project" value="UniProtKB-KW"/>
</dbReference>
<dbReference type="OrthoDB" id="115435at2759"/>
<feature type="compositionally biased region" description="Low complexity" evidence="7">
    <location>
        <begin position="1"/>
        <end position="25"/>
    </location>
</feature>
<feature type="compositionally biased region" description="Acidic residues" evidence="7">
    <location>
        <begin position="83"/>
        <end position="94"/>
    </location>
</feature>
<dbReference type="AlphaFoldDB" id="A0A8X8CWU3"/>
<reference evidence="9" key="1">
    <citation type="journal article" date="2020" name="bioRxiv">
        <title>Hybrid origin of Populus tomentosa Carr. identified through genome sequencing and phylogenomic analysis.</title>
        <authorList>
            <person name="An X."/>
            <person name="Gao K."/>
            <person name="Chen Z."/>
            <person name="Li J."/>
            <person name="Yang X."/>
            <person name="Yang X."/>
            <person name="Zhou J."/>
            <person name="Guo T."/>
            <person name="Zhao T."/>
            <person name="Huang S."/>
            <person name="Miao D."/>
            <person name="Khan W.U."/>
            <person name="Rao P."/>
            <person name="Ye M."/>
            <person name="Lei B."/>
            <person name="Liao W."/>
            <person name="Wang J."/>
            <person name="Ji L."/>
            <person name="Li Y."/>
            <person name="Guo B."/>
            <person name="Mustafa N.S."/>
            <person name="Li S."/>
            <person name="Yun Q."/>
            <person name="Keller S.R."/>
            <person name="Mao J."/>
            <person name="Zhang R."/>
            <person name="Strauss S.H."/>
        </authorList>
    </citation>
    <scope>NUCLEOTIDE SEQUENCE</scope>
    <source>
        <strain evidence="9">GM15</strain>
        <tissue evidence="9">Leaf</tissue>
    </source>
</reference>
<evidence type="ECO:0000256" key="2">
    <source>
        <dbReference type="ARBA" id="ARBA00022695"/>
    </source>
</evidence>
<dbReference type="PROSITE" id="PS50013">
    <property type="entry name" value="CHROMO_2"/>
    <property type="match status" value="1"/>
</dbReference>
<dbReference type="GO" id="GO:0003964">
    <property type="term" value="F:RNA-directed DNA polymerase activity"/>
    <property type="evidence" value="ECO:0007669"/>
    <property type="project" value="UniProtKB-KW"/>
</dbReference>
<sequence length="1073" mass="123287">MTTNQNLNSPNLPNQNPNSSHQNPNTRDTDQPQLQNQVDQIATMMEQLIHRLDLMEERCTREEQGPFNRSGRRATHRERLGDSDGDGYEEEGNQELENHEPRVRHHRRNMHRGHADHGTGYQPLDELTKRMRVDVPDFLGKLEPNAFEDWLTAIEDYFDWFAVSEDRKVRYVRMKLKGHARAWWGSVEEQLRRTHRPAICNWEEMKERLKEKYLPIDYEQMMFEEMLQLRQGSLSVDQFTDRFHELTVRSKVTETEQQTLARYRTGLRNDLRKEMWTARLINVEEAYQLALRIEKQLGSAAWRKMMSWDSKSEFVPTSSTQRLPPVREQIRSGVSGDYKGKAKASNEGPQCYKCKGFGHYAVVCPTRDKKLAFICERELLGEDTVDDTEEEEIVGSGLTAKAFTEIKTKMGHAPVLRLPDFSKIFEVACDASIVGIGGVLSQEGHPIAFFSEKLNDTRRRYSVYDMEFYALIQTLKHWRPYLIHREFILFTDHDSLKHLNSQNKINARHARWMDYLQQFDFVIRHKAGTENKVADALSRRPHLLHMFSANVTCFDSMKTEYTSDEDFGSVWNNISKQGNSAEKEYVLRDGFLFYKSRLCIPPVANAKRKDRQFNTGDMVLVRLRPERFPPGSFSKLHARRAGPFQVTKKLGSNAYVIALPSDFGISPIFNIEDLTEFKGDVDNISALPTPTITPAPRVPAITTPRDEVAAILDHQFVTTRRGGYFKFLVQWKNRPRSDSVWLQASEIKRLHPHLFTAYTSQNLPESSSSGGLAVDANEDTGLPTTSGSNHPTNSELSLHWSDSNTQRDSVLVPCIKKHSVRLPKQTVGTSEGPDMKPCSSSIQLSYFKESLIIAERFLGVHIYSGLMIKDNMKDGERVLYEIANAAQKMSNAAWDNTGSVSFFVEILSKYLYFFEKGNPQITGTAIQSLIELITPEMQSDNSTPDPAADAFLSRTLGYIQFQKQKGGANGEKYDPIKVYIFLHTYWSEELHTFNSSAILKPCFGDDTTVIFTELYDMTVQLKHSMSKFSAFDWAIAMFSTLVRMGKILCYSLRVRMERDACYRPFFSLERKQV</sequence>
<feature type="region of interest" description="Disordered" evidence="7">
    <location>
        <begin position="762"/>
        <end position="800"/>
    </location>
</feature>
<dbReference type="InterPro" id="IPR005378">
    <property type="entry name" value="Vps35"/>
</dbReference>
<dbReference type="Proteomes" id="UP000886885">
    <property type="component" value="Chromosome 7A"/>
</dbReference>
<keyword evidence="6" id="KW-0695">RNA-directed DNA polymerase</keyword>
<dbReference type="InterPro" id="IPR056924">
    <property type="entry name" value="SH3_Tf2-1"/>
</dbReference>
<feature type="compositionally biased region" description="Basic residues" evidence="7">
    <location>
        <begin position="102"/>
        <end position="114"/>
    </location>
</feature>
<feature type="region of interest" description="Disordered" evidence="7">
    <location>
        <begin position="61"/>
        <end position="122"/>
    </location>
</feature>
<evidence type="ECO:0000256" key="5">
    <source>
        <dbReference type="ARBA" id="ARBA00022801"/>
    </source>
</evidence>
<keyword evidence="1" id="KW-0808">Transferase</keyword>
<dbReference type="InterPro" id="IPR001878">
    <property type="entry name" value="Znf_CCHC"/>
</dbReference>
<evidence type="ECO:0000256" key="3">
    <source>
        <dbReference type="ARBA" id="ARBA00022722"/>
    </source>
</evidence>
<dbReference type="GO" id="GO:0042147">
    <property type="term" value="P:retrograde transport, endosome to Golgi"/>
    <property type="evidence" value="ECO:0007669"/>
    <property type="project" value="InterPro"/>
</dbReference>
<evidence type="ECO:0000313" key="10">
    <source>
        <dbReference type="Proteomes" id="UP000886885"/>
    </source>
</evidence>
<dbReference type="EMBL" id="JAAWWB010000013">
    <property type="protein sequence ID" value="KAG6768214.1"/>
    <property type="molecule type" value="Genomic_DNA"/>
</dbReference>
<dbReference type="InterPro" id="IPR000953">
    <property type="entry name" value="Chromo/chromo_shadow_dom"/>
</dbReference>
<dbReference type="GO" id="GO:0030906">
    <property type="term" value="C:retromer, cargo-selective complex"/>
    <property type="evidence" value="ECO:0007669"/>
    <property type="project" value="InterPro"/>
</dbReference>
<dbReference type="GO" id="GO:0005829">
    <property type="term" value="C:cytosol"/>
    <property type="evidence" value="ECO:0007669"/>
    <property type="project" value="GOC"/>
</dbReference>
<dbReference type="InterPro" id="IPR041373">
    <property type="entry name" value="RT_RNaseH"/>
</dbReference>
<keyword evidence="5" id="KW-0378">Hydrolase</keyword>
<gene>
    <name evidence="9" type="ORF">POTOM_027111</name>
</gene>
<feature type="domain" description="Chromo" evidence="8">
    <location>
        <begin position="706"/>
        <end position="770"/>
    </location>
</feature>
<keyword evidence="2" id="KW-0548">Nucleotidyltransferase</keyword>
<evidence type="ECO:0000256" key="4">
    <source>
        <dbReference type="ARBA" id="ARBA00022759"/>
    </source>
</evidence>
<organism evidence="9 10">
    <name type="scientific">Populus tomentosa</name>
    <name type="common">Chinese white poplar</name>
    <dbReference type="NCBI Taxonomy" id="118781"/>
    <lineage>
        <taxon>Eukaryota</taxon>
        <taxon>Viridiplantae</taxon>
        <taxon>Streptophyta</taxon>
        <taxon>Embryophyta</taxon>
        <taxon>Tracheophyta</taxon>
        <taxon>Spermatophyta</taxon>
        <taxon>Magnoliopsida</taxon>
        <taxon>eudicotyledons</taxon>
        <taxon>Gunneridae</taxon>
        <taxon>Pentapetalae</taxon>
        <taxon>rosids</taxon>
        <taxon>fabids</taxon>
        <taxon>Malpighiales</taxon>
        <taxon>Salicaceae</taxon>
        <taxon>Saliceae</taxon>
        <taxon>Populus</taxon>
    </lineage>
</organism>
<dbReference type="Pfam" id="PF03635">
    <property type="entry name" value="Vps35"/>
    <property type="match status" value="1"/>
</dbReference>
<dbReference type="Pfam" id="PF24626">
    <property type="entry name" value="SH3_Tf2-1"/>
    <property type="match status" value="1"/>
</dbReference>
<evidence type="ECO:0000256" key="7">
    <source>
        <dbReference type="SAM" id="MobiDB-lite"/>
    </source>
</evidence>
<evidence type="ECO:0000256" key="6">
    <source>
        <dbReference type="ARBA" id="ARBA00022918"/>
    </source>
</evidence>
<dbReference type="GO" id="GO:0015031">
    <property type="term" value="P:protein transport"/>
    <property type="evidence" value="ECO:0007669"/>
    <property type="project" value="InterPro"/>
</dbReference>
<feature type="region of interest" description="Disordered" evidence="7">
    <location>
        <begin position="1"/>
        <end position="32"/>
    </location>
</feature>
<dbReference type="PANTHER" id="PTHR35046">
    <property type="entry name" value="ZINC KNUCKLE (CCHC-TYPE) FAMILY PROTEIN"/>
    <property type="match status" value="1"/>
</dbReference>
<keyword evidence="10" id="KW-1185">Reference proteome</keyword>
<keyword evidence="4" id="KW-0255">Endonuclease</keyword>
<comment type="caution">
    <text evidence="9">The sequence shown here is derived from an EMBL/GenBank/DDBJ whole genome shotgun (WGS) entry which is preliminary data.</text>
</comment>
<dbReference type="CDD" id="cd09274">
    <property type="entry name" value="RNase_HI_RT_Ty3"/>
    <property type="match status" value="1"/>
</dbReference>
<dbReference type="GO" id="GO:0008270">
    <property type="term" value="F:zinc ion binding"/>
    <property type="evidence" value="ECO:0007669"/>
    <property type="project" value="InterPro"/>
</dbReference>
<accession>A0A8X8CWU3</accession>
<evidence type="ECO:0000313" key="9">
    <source>
        <dbReference type="EMBL" id="KAG6768214.1"/>
    </source>
</evidence>
<evidence type="ECO:0000256" key="1">
    <source>
        <dbReference type="ARBA" id="ARBA00022679"/>
    </source>
</evidence>
<dbReference type="GO" id="GO:0003676">
    <property type="term" value="F:nucleic acid binding"/>
    <property type="evidence" value="ECO:0007669"/>
    <property type="project" value="InterPro"/>
</dbReference>
<evidence type="ECO:0000259" key="8">
    <source>
        <dbReference type="PROSITE" id="PS50013"/>
    </source>
</evidence>
<dbReference type="SMART" id="SM00343">
    <property type="entry name" value="ZnF_C2HC"/>
    <property type="match status" value="1"/>
</dbReference>
<keyword evidence="3" id="KW-0540">Nuclease</keyword>
<dbReference type="GO" id="GO:0016787">
    <property type="term" value="F:hydrolase activity"/>
    <property type="evidence" value="ECO:0007669"/>
    <property type="project" value="UniProtKB-KW"/>
</dbReference>
<dbReference type="Pfam" id="PF03732">
    <property type="entry name" value="Retrotrans_gag"/>
    <property type="match status" value="1"/>
</dbReference>
<protein>
    <recommendedName>
        <fullName evidence="8">Chromo domain-containing protein</fullName>
    </recommendedName>
</protein>
<proteinExistence type="predicted"/>